<sequence>MALVTSGGLTLPTVEVVGYAETSPVAVSAPAELASMDLAGAPAVEMALRREEGADSAGS</sequence>
<keyword evidence="2" id="KW-1185">Reference proteome</keyword>
<accession>A0A1Y2FZZ6</accession>
<dbReference type="OrthoDB" id="10601005at2759"/>
<protein>
    <submittedName>
        <fullName evidence="1">Uncharacterized protein</fullName>
    </submittedName>
</protein>
<dbReference type="InParanoid" id="A0A1Y2FZZ6"/>
<dbReference type="AlphaFoldDB" id="A0A1Y2FZZ6"/>
<dbReference type="EMBL" id="MCGR01000005">
    <property type="protein sequence ID" value="ORY89756.1"/>
    <property type="molecule type" value="Genomic_DNA"/>
</dbReference>
<comment type="caution">
    <text evidence="1">The sequence shown here is derived from an EMBL/GenBank/DDBJ whole genome shotgun (WGS) entry which is preliminary data.</text>
</comment>
<gene>
    <name evidence="1" type="ORF">BCR35DRAFT_300210</name>
</gene>
<organism evidence="1 2">
    <name type="scientific">Leucosporidium creatinivorum</name>
    <dbReference type="NCBI Taxonomy" id="106004"/>
    <lineage>
        <taxon>Eukaryota</taxon>
        <taxon>Fungi</taxon>
        <taxon>Dikarya</taxon>
        <taxon>Basidiomycota</taxon>
        <taxon>Pucciniomycotina</taxon>
        <taxon>Microbotryomycetes</taxon>
        <taxon>Leucosporidiales</taxon>
        <taxon>Leucosporidium</taxon>
    </lineage>
</organism>
<reference evidence="1 2" key="1">
    <citation type="submission" date="2016-07" db="EMBL/GenBank/DDBJ databases">
        <title>Pervasive Adenine N6-methylation of Active Genes in Fungi.</title>
        <authorList>
            <consortium name="DOE Joint Genome Institute"/>
            <person name="Mondo S.J."/>
            <person name="Dannebaum R.O."/>
            <person name="Kuo R.C."/>
            <person name="Labutti K."/>
            <person name="Haridas S."/>
            <person name="Kuo A."/>
            <person name="Salamov A."/>
            <person name="Ahrendt S.R."/>
            <person name="Lipzen A."/>
            <person name="Sullivan W."/>
            <person name="Andreopoulos W.B."/>
            <person name="Clum A."/>
            <person name="Lindquist E."/>
            <person name="Daum C."/>
            <person name="Ramamoorthy G.K."/>
            <person name="Gryganskyi A."/>
            <person name="Culley D."/>
            <person name="Magnuson J.K."/>
            <person name="James T.Y."/>
            <person name="O'Malley M.A."/>
            <person name="Stajich J.E."/>
            <person name="Spatafora J.W."/>
            <person name="Visel A."/>
            <person name="Grigoriev I.V."/>
        </authorList>
    </citation>
    <scope>NUCLEOTIDE SEQUENCE [LARGE SCALE GENOMIC DNA]</scope>
    <source>
        <strain evidence="1 2">62-1032</strain>
    </source>
</reference>
<evidence type="ECO:0000313" key="2">
    <source>
        <dbReference type="Proteomes" id="UP000193467"/>
    </source>
</evidence>
<dbReference type="Proteomes" id="UP000193467">
    <property type="component" value="Unassembled WGS sequence"/>
</dbReference>
<name>A0A1Y2FZZ6_9BASI</name>
<proteinExistence type="predicted"/>
<evidence type="ECO:0000313" key="1">
    <source>
        <dbReference type="EMBL" id="ORY89756.1"/>
    </source>
</evidence>